<sequence length="937" mass="103791">MSNDAPTPISDDEVVALTKAAFEHSRQDINHRAAAETPRELQQQQPGITIDLGHKNIARLPDEVIDVIRAEIERYTEPLALAVTVSCMLALSHNLLSTLPSRLVECRRLRYLNVRYNAMREIPNAILEMTSLEILDVSRNKIRSIPTKIANLTSLKVLAIAKNKIEELPVCLGEINSLQVLKLDGNMLVFPPPEVCTIKDNAPSPANENERDAVIATQVKRFMRQHVAKERQRDERLRAESSGDESWTESNPETPRPSKRANGGRFPVRPSVGNLDGFSEGKIDSPGLAAPPIPVRSHFRVGSTTSNGNANGNGVSKRRQIPPLVLTNGNNERNRSQSEGSGPSSHRQKRMGIYTNKTSELGSVDELRRTSHFRGFSQGIVMPANAGGSNFPGPATAGFYGDTGTVRSLANRPLSDVREHRRVSRAPDIVVEAAKNFLYAISQLHDCVTHMVRSIKLTAKTKESLRRKEDFYRRFSSTYLNIRALNEVLHKFDRLVEEDEDEAQKLSRSVYMYALRCLDSFMAISLSIAENRIEIVHNANPHIMRTFLLLQQGSLIEMRNACSILGAQFKDSAATPTRLNGGDALATVRARPSRVRRLQASPPQRNGYQMPPPVILHSNDNSRSNTMTSLSAITPRSGESFSMVGPNMTRTNTMTSTMTSNFDEADEDAQFDRVYTKLRNASDGCRTSMTQITRMMREQFDSLRRDLDNEDPRVKALASLIDKSNEAQQMAIPLSSRLSQMQLKDSYTRNQPEFWQQCMGFIKAWQELATAYTQQGREHKLLTTDVKKLMRPLHKMVKEASLAINDSPWSNLTSNNLGSMGPPSLSSITSRTQPPRFLNKPTSTMSSNGGPGFPGPINTAIPPMNSVFSAQPHTATFTSQSSGGYSTPVPATPLSAALGAAAQATVPSTPRMPSQGSNTLNVFERADRLLNQPSRRV</sequence>
<dbReference type="InterPro" id="IPR055414">
    <property type="entry name" value="LRR_R13L4/SHOC2-like"/>
</dbReference>
<evidence type="ECO:0000256" key="2">
    <source>
        <dbReference type="ARBA" id="ARBA00022737"/>
    </source>
</evidence>
<reference evidence="5" key="1">
    <citation type="journal article" date="2018" name="BMC Genomics">
        <title>Comparative genomics of the wheat fungal pathogen Pyrenophora tritici-repentis reveals chromosomal variations and genome plasticity.</title>
        <authorList>
            <person name="Moolhuijzen P."/>
            <person name="See P.T."/>
            <person name="Hane J.K."/>
            <person name="Shi G."/>
            <person name="Liu Z."/>
            <person name="Oliver R.P."/>
            <person name="Moffat C.S."/>
        </authorList>
    </citation>
    <scope>NUCLEOTIDE SEQUENCE [LARGE SCALE GENOMIC DNA]</scope>
    <source>
        <strain evidence="5">M4</strain>
    </source>
</reference>
<dbReference type="GO" id="GO:0005737">
    <property type="term" value="C:cytoplasm"/>
    <property type="evidence" value="ECO:0007669"/>
    <property type="project" value="TreeGrafter"/>
</dbReference>
<dbReference type="Pfam" id="PF23598">
    <property type="entry name" value="LRR_14"/>
    <property type="match status" value="1"/>
</dbReference>
<dbReference type="InterPro" id="IPR032675">
    <property type="entry name" value="LRR_dom_sf"/>
</dbReference>
<evidence type="ECO:0000313" key="5">
    <source>
        <dbReference type="EMBL" id="KAF7571441.1"/>
    </source>
</evidence>
<gene>
    <name evidence="6" type="ORF">Ptr86124_010434</name>
    <name evidence="5" type="ORF">PtrM4_089410</name>
</gene>
<feature type="region of interest" description="Disordered" evidence="3">
    <location>
        <begin position="226"/>
        <end position="350"/>
    </location>
</feature>
<keyword evidence="7" id="KW-1185">Reference proteome</keyword>
<accession>A0A2W1E8U2</accession>
<dbReference type="InterPro" id="IPR003591">
    <property type="entry name" value="Leu-rich_rpt_typical-subtyp"/>
</dbReference>
<evidence type="ECO:0000259" key="4">
    <source>
        <dbReference type="Pfam" id="PF23598"/>
    </source>
</evidence>
<dbReference type="PANTHER" id="PTHR48051:SF54">
    <property type="entry name" value="LEUCINE-RICH REPEAT-CONTAINING PROTEIN"/>
    <property type="match status" value="1"/>
</dbReference>
<feature type="region of interest" description="Disordered" evidence="3">
    <location>
        <begin position="590"/>
        <end position="613"/>
    </location>
</feature>
<dbReference type="InterPro" id="IPR019487">
    <property type="entry name" value="RAM_signalling_pathway_SOG2"/>
</dbReference>
<reference evidence="7" key="4">
    <citation type="journal article" date="2022" name="Microb. Genom.">
        <title>A global pangenome for the wheat fungal pathogen Pyrenophora tritici-repentis and prediction of effector protein structural homology.</title>
        <authorList>
            <person name="Moolhuijzen P.M."/>
            <person name="See P.T."/>
            <person name="Shi G."/>
            <person name="Powell H.R."/>
            <person name="Cockram J."/>
            <person name="Jorgensen L.N."/>
            <person name="Benslimane H."/>
            <person name="Strelkov S.E."/>
            <person name="Turner J."/>
            <person name="Liu Z."/>
            <person name="Moffat C.S."/>
        </authorList>
    </citation>
    <scope>NUCLEOTIDE SEQUENCE [LARGE SCALE GENOMIC DNA]</scope>
</reference>
<dbReference type="EMBL" id="NRDI02000016">
    <property type="protein sequence ID" value="KAI1510629.1"/>
    <property type="molecule type" value="Genomic_DNA"/>
</dbReference>
<dbReference type="EMBL" id="NQIK02000004">
    <property type="protein sequence ID" value="KAF7571441.1"/>
    <property type="molecule type" value="Genomic_DNA"/>
</dbReference>
<feature type="compositionally biased region" description="Polar residues" evidence="3">
    <location>
        <begin position="327"/>
        <end position="345"/>
    </location>
</feature>
<feature type="domain" description="Disease resistance R13L4/SHOC-2-like LRR" evidence="4">
    <location>
        <begin position="103"/>
        <end position="183"/>
    </location>
</feature>
<dbReference type="SMART" id="SM00369">
    <property type="entry name" value="LRR_TYP"/>
    <property type="match status" value="3"/>
</dbReference>
<feature type="compositionally biased region" description="Low complexity" evidence="3">
    <location>
        <begin position="302"/>
        <end position="314"/>
    </location>
</feature>
<dbReference type="OrthoDB" id="1394818at2759"/>
<comment type="caution">
    <text evidence="6">The sequence shown here is derived from an EMBL/GenBank/DDBJ whole genome shotgun (WGS) entry which is preliminary data.</text>
</comment>
<keyword evidence="1" id="KW-0433">Leucine-rich repeat</keyword>
<dbReference type="PROSITE" id="PS51450">
    <property type="entry name" value="LRR"/>
    <property type="match status" value="1"/>
</dbReference>
<reference evidence="6" key="2">
    <citation type="submission" date="2021-05" db="EMBL/GenBank/DDBJ databases">
        <authorList>
            <person name="Moolhuijzen P.M."/>
            <person name="Moffat C.S."/>
        </authorList>
    </citation>
    <scope>NUCLEOTIDE SEQUENCE</scope>
    <source>
        <strain evidence="6">86-124</strain>
    </source>
</reference>
<proteinExistence type="predicted"/>
<keyword evidence="2" id="KW-0677">Repeat</keyword>
<dbReference type="SUPFAM" id="SSF52075">
    <property type="entry name" value="Outer arm dynein light chain 1"/>
    <property type="match status" value="1"/>
</dbReference>
<dbReference type="Pfam" id="PF10428">
    <property type="entry name" value="SOG2"/>
    <property type="match status" value="2"/>
</dbReference>
<dbReference type="Proteomes" id="UP000249757">
    <property type="component" value="Unassembled WGS sequence"/>
</dbReference>
<dbReference type="Gene3D" id="3.80.10.10">
    <property type="entry name" value="Ribonuclease Inhibitor"/>
    <property type="match status" value="1"/>
</dbReference>
<protein>
    <submittedName>
        <fullName evidence="5">Cell morphogenesis protein Sog2</fullName>
    </submittedName>
    <submittedName>
        <fullName evidence="6">RAM signaling pathway protein</fullName>
    </submittedName>
</protein>
<evidence type="ECO:0000313" key="6">
    <source>
        <dbReference type="EMBL" id="KAI1510629.1"/>
    </source>
</evidence>
<dbReference type="InterPro" id="IPR001611">
    <property type="entry name" value="Leu-rich_rpt"/>
</dbReference>
<dbReference type="InterPro" id="IPR050216">
    <property type="entry name" value="LRR_domain-containing"/>
</dbReference>
<evidence type="ECO:0000256" key="3">
    <source>
        <dbReference type="SAM" id="MobiDB-lite"/>
    </source>
</evidence>
<dbReference type="AlphaFoldDB" id="A0A2W1E8U2"/>
<organism evidence="6 7">
    <name type="scientific">Pyrenophora tritici-repentis</name>
    <dbReference type="NCBI Taxonomy" id="45151"/>
    <lineage>
        <taxon>Eukaryota</taxon>
        <taxon>Fungi</taxon>
        <taxon>Dikarya</taxon>
        <taxon>Ascomycota</taxon>
        <taxon>Pezizomycotina</taxon>
        <taxon>Dothideomycetes</taxon>
        <taxon>Pleosporomycetidae</taxon>
        <taxon>Pleosporales</taxon>
        <taxon>Pleosporineae</taxon>
        <taxon>Pleosporaceae</taxon>
        <taxon>Pyrenophora</taxon>
    </lineage>
</organism>
<dbReference type="Proteomes" id="UP000245464">
    <property type="component" value="Chromosome 4"/>
</dbReference>
<reference evidence="6" key="3">
    <citation type="journal article" date="2022" name="bioRxiv">
        <title>A global pangenome for the wheat fungal pathogen Pyrenophora tritici-repentis and prediction of effector protein structural homology.</title>
        <authorList>
            <person name="Moolhuijzen P."/>
            <person name="See P.T."/>
            <person name="Shi G."/>
            <person name="Powell H.R."/>
            <person name="Cockram J."/>
            <person name="Jorgensen L.N."/>
            <person name="Benslimane H."/>
            <person name="Strelkov S.E."/>
            <person name="Turner J."/>
            <person name="Liu Z."/>
            <person name="Moffat C.S."/>
        </authorList>
    </citation>
    <scope>NUCLEOTIDE SEQUENCE</scope>
    <source>
        <strain evidence="6">86-124</strain>
    </source>
</reference>
<name>A0A2W1E8U2_9PLEO</name>
<feature type="compositionally biased region" description="Basic and acidic residues" evidence="3">
    <location>
        <begin position="227"/>
        <end position="241"/>
    </location>
</feature>
<evidence type="ECO:0000256" key="1">
    <source>
        <dbReference type="ARBA" id="ARBA00022614"/>
    </source>
</evidence>
<evidence type="ECO:0000313" key="7">
    <source>
        <dbReference type="Proteomes" id="UP000249757"/>
    </source>
</evidence>
<dbReference type="PANTHER" id="PTHR48051">
    <property type="match status" value="1"/>
</dbReference>
<feature type="region of interest" description="Disordered" evidence="3">
    <location>
        <begin position="840"/>
        <end position="867"/>
    </location>
</feature>